<evidence type="ECO:0000313" key="5">
    <source>
        <dbReference type="Proteomes" id="UP000287233"/>
    </source>
</evidence>
<gene>
    <name evidence="4" type="ORF">BIP78_0139</name>
</gene>
<dbReference type="PANTHER" id="PTHR43351:SF2">
    <property type="entry name" value="L(+)-TARTRATE DEHYDRATASE SUBUNIT BETA-RELATED"/>
    <property type="match status" value="1"/>
</dbReference>
<proteinExistence type="inferred from homology"/>
<evidence type="ECO:0000256" key="2">
    <source>
        <dbReference type="ARBA" id="ARBA00023239"/>
    </source>
</evidence>
<dbReference type="NCBIfam" id="TIGR00723">
    <property type="entry name" value="ttdB_fumA_fumB"/>
    <property type="match status" value="1"/>
</dbReference>
<dbReference type="Gene3D" id="3.20.130.10">
    <property type="entry name" value="Fe-S hydro-lyase, tartrate dehydratase beta-type, catalytic domain"/>
    <property type="match status" value="1"/>
</dbReference>
<name>A0A410FS93_BIPS1</name>
<dbReference type="AlphaFoldDB" id="A0A410FS93"/>
<accession>A0A410FS93</accession>
<keyword evidence="2" id="KW-0456">Lyase</keyword>
<dbReference type="GO" id="GO:0016836">
    <property type="term" value="F:hydro-lyase activity"/>
    <property type="evidence" value="ECO:0007669"/>
    <property type="project" value="InterPro"/>
</dbReference>
<dbReference type="InterPro" id="IPR004647">
    <property type="entry name" value="Fe-S_hydro-lyase_TtdB-typ_cat"/>
</dbReference>
<protein>
    <submittedName>
        <fullName evidence="4">Fumarate hydratase class I, beta region</fullName>
    </submittedName>
</protein>
<feature type="domain" description="Fe-S hydro-lyase tartrate dehydratase beta-type catalytic" evidence="3">
    <location>
        <begin position="5"/>
        <end position="176"/>
    </location>
</feature>
<dbReference type="KEGG" id="bih:BIP78_0139"/>
<sequence>MDKVLTTPISEKDARSLKAGDVIYVSGTMFTARDEAHKMMLEHGSPLPVEGLALFHCGPVAQKKGGGWEILAAGPTTSARMELFEADFLRRFKTRVIVGKGGMGEKTLAALGEVGAVYTHFTGGAGALAAKAVKRVTAVHWLEELGMPEAVWVMEVERFGPLVVAMDSHGRSLYKDLSVTVDKNMEAIRARIRA</sequence>
<dbReference type="Pfam" id="PF05683">
    <property type="entry name" value="Fumerase_C"/>
    <property type="match status" value="1"/>
</dbReference>
<evidence type="ECO:0000313" key="4">
    <source>
        <dbReference type="EMBL" id="QAA75907.1"/>
    </source>
</evidence>
<dbReference type="InterPro" id="IPR036660">
    <property type="entry name" value="Fe-S_hydroAse_TtdB_cat_sf"/>
</dbReference>
<comment type="similarity">
    <text evidence="1">Belongs to the class-I fumarase family.</text>
</comment>
<evidence type="ECO:0000259" key="3">
    <source>
        <dbReference type="Pfam" id="PF05683"/>
    </source>
</evidence>
<reference evidence="5" key="1">
    <citation type="submission" date="2018-12" db="EMBL/GenBank/DDBJ databases">
        <title>Complete genome sequence of an uncultured bacterium of the candidate phylum Bipolaricaulota.</title>
        <authorList>
            <person name="Kadnikov V.V."/>
            <person name="Mardanov A.V."/>
            <person name="Beletsky A.V."/>
            <person name="Frank Y.A."/>
            <person name="Karnachuk O.V."/>
            <person name="Ravin N.V."/>
        </authorList>
    </citation>
    <scope>NUCLEOTIDE SEQUENCE [LARGE SCALE GENOMIC DNA]</scope>
</reference>
<dbReference type="SUPFAM" id="SSF117457">
    <property type="entry name" value="FumA C-terminal domain-like"/>
    <property type="match status" value="1"/>
</dbReference>
<dbReference type="PANTHER" id="PTHR43351">
    <property type="entry name" value="L(+)-TARTRATE DEHYDRATASE SUBUNIT BETA"/>
    <property type="match status" value="1"/>
</dbReference>
<evidence type="ECO:0000256" key="1">
    <source>
        <dbReference type="ARBA" id="ARBA00008876"/>
    </source>
</evidence>
<organism evidence="4 5">
    <name type="scientific">Bipolaricaulis sibiricus</name>
    <dbReference type="NCBI Taxonomy" id="2501609"/>
    <lineage>
        <taxon>Bacteria</taxon>
        <taxon>Candidatus Bipolaricaulota</taxon>
        <taxon>Candidatus Bipolaricaulia</taxon>
        <taxon>Candidatus Bipolaricaulales</taxon>
        <taxon>Candidatus Bipolaricaulaceae</taxon>
        <taxon>Candidatus Bipolaricaulis</taxon>
    </lineage>
</organism>
<dbReference type="EMBL" id="CP034928">
    <property type="protein sequence ID" value="QAA75907.1"/>
    <property type="molecule type" value="Genomic_DNA"/>
</dbReference>
<dbReference type="Proteomes" id="UP000287233">
    <property type="component" value="Chromosome"/>
</dbReference>